<comment type="caution">
    <text evidence="8">The sequence shown here is derived from an EMBL/GenBank/DDBJ whole genome shotgun (WGS) entry which is preliminary data.</text>
</comment>
<dbReference type="Proteomes" id="UP001321749">
    <property type="component" value="Unassembled WGS sequence"/>
</dbReference>
<dbReference type="GO" id="GO:0005524">
    <property type="term" value="F:ATP binding"/>
    <property type="evidence" value="ECO:0007669"/>
    <property type="project" value="UniProtKB-KW"/>
</dbReference>
<dbReference type="InterPro" id="IPR049730">
    <property type="entry name" value="SNF2/RAD54-like_C"/>
</dbReference>
<keyword evidence="3" id="KW-0347">Helicase</keyword>
<organism evidence="8 9">
    <name type="scientific">Cladorrhinum samala</name>
    <dbReference type="NCBI Taxonomy" id="585594"/>
    <lineage>
        <taxon>Eukaryota</taxon>
        <taxon>Fungi</taxon>
        <taxon>Dikarya</taxon>
        <taxon>Ascomycota</taxon>
        <taxon>Pezizomycotina</taxon>
        <taxon>Sordariomycetes</taxon>
        <taxon>Sordariomycetidae</taxon>
        <taxon>Sordariales</taxon>
        <taxon>Podosporaceae</taxon>
        <taxon>Cladorrhinum</taxon>
    </lineage>
</organism>
<dbReference type="Pfam" id="PF00176">
    <property type="entry name" value="SNF2-rel_dom"/>
    <property type="match status" value="1"/>
</dbReference>
<keyword evidence="4" id="KW-0067">ATP-binding</keyword>
<dbReference type="InterPro" id="IPR027417">
    <property type="entry name" value="P-loop_NTPase"/>
</dbReference>
<keyword evidence="1" id="KW-0547">Nucleotide-binding</keyword>
<dbReference type="InterPro" id="IPR014001">
    <property type="entry name" value="Helicase_ATP-bd"/>
</dbReference>
<dbReference type="PANTHER" id="PTHR45626">
    <property type="entry name" value="TRANSCRIPTION TERMINATION FACTOR 2-RELATED"/>
    <property type="match status" value="1"/>
</dbReference>
<dbReference type="Gene3D" id="3.40.50.300">
    <property type="entry name" value="P-loop containing nucleotide triphosphate hydrolases"/>
    <property type="match status" value="1"/>
</dbReference>
<evidence type="ECO:0000313" key="8">
    <source>
        <dbReference type="EMBL" id="KAK4458618.1"/>
    </source>
</evidence>
<dbReference type="PROSITE" id="PS51192">
    <property type="entry name" value="HELICASE_ATP_BIND_1"/>
    <property type="match status" value="1"/>
</dbReference>
<dbReference type="CDD" id="cd18793">
    <property type="entry name" value="SF2_C_SNF"/>
    <property type="match status" value="1"/>
</dbReference>
<keyword evidence="2 8" id="KW-0378">Hydrolase</keyword>
<dbReference type="InterPro" id="IPR001650">
    <property type="entry name" value="Helicase_C-like"/>
</dbReference>
<accession>A0AAV9HDW4</accession>
<evidence type="ECO:0000313" key="9">
    <source>
        <dbReference type="Proteomes" id="UP001321749"/>
    </source>
</evidence>
<gene>
    <name evidence="8" type="ORF">QBC42DRAFT_233596</name>
</gene>
<dbReference type="CDD" id="cd18008">
    <property type="entry name" value="DEXDc_SHPRH-like"/>
    <property type="match status" value="1"/>
</dbReference>
<dbReference type="InterPro" id="IPR038718">
    <property type="entry name" value="SNF2-like_sf"/>
</dbReference>
<name>A0AAV9HDW4_9PEZI</name>
<dbReference type="Pfam" id="PF00271">
    <property type="entry name" value="Helicase_C"/>
    <property type="match status" value="1"/>
</dbReference>
<dbReference type="AlphaFoldDB" id="A0AAV9HDW4"/>
<dbReference type="InterPro" id="IPR050628">
    <property type="entry name" value="SNF2_RAD54_helicase_TF"/>
</dbReference>
<evidence type="ECO:0000256" key="3">
    <source>
        <dbReference type="ARBA" id="ARBA00022806"/>
    </source>
</evidence>
<evidence type="ECO:0000256" key="2">
    <source>
        <dbReference type="ARBA" id="ARBA00022801"/>
    </source>
</evidence>
<evidence type="ECO:0000259" key="7">
    <source>
        <dbReference type="PROSITE" id="PS51194"/>
    </source>
</evidence>
<dbReference type="GO" id="GO:0006281">
    <property type="term" value="P:DNA repair"/>
    <property type="evidence" value="ECO:0007669"/>
    <property type="project" value="TreeGrafter"/>
</dbReference>
<evidence type="ECO:0000256" key="4">
    <source>
        <dbReference type="ARBA" id="ARBA00022840"/>
    </source>
</evidence>
<dbReference type="Gene3D" id="3.40.50.10810">
    <property type="entry name" value="Tandem AAA-ATPase domain"/>
    <property type="match status" value="1"/>
</dbReference>
<feature type="domain" description="Helicase C-terminal" evidence="7">
    <location>
        <begin position="548"/>
        <end position="701"/>
    </location>
</feature>
<dbReference type="EMBL" id="MU865062">
    <property type="protein sequence ID" value="KAK4458618.1"/>
    <property type="molecule type" value="Genomic_DNA"/>
</dbReference>
<feature type="domain" description="Helicase ATP-binding" evidence="6">
    <location>
        <begin position="214"/>
        <end position="297"/>
    </location>
</feature>
<feature type="region of interest" description="Disordered" evidence="5">
    <location>
        <begin position="706"/>
        <end position="728"/>
    </location>
</feature>
<dbReference type="InterPro" id="IPR000330">
    <property type="entry name" value="SNF2_N"/>
</dbReference>
<dbReference type="PANTHER" id="PTHR45626:SF17">
    <property type="entry name" value="HELICASE-LIKE TRANSCRIPTION FACTOR"/>
    <property type="match status" value="1"/>
</dbReference>
<reference evidence="8" key="1">
    <citation type="journal article" date="2023" name="Mol. Phylogenet. Evol.">
        <title>Genome-scale phylogeny and comparative genomics of the fungal order Sordariales.</title>
        <authorList>
            <person name="Hensen N."/>
            <person name="Bonometti L."/>
            <person name="Westerberg I."/>
            <person name="Brannstrom I.O."/>
            <person name="Guillou S."/>
            <person name="Cros-Aarteil S."/>
            <person name="Calhoun S."/>
            <person name="Haridas S."/>
            <person name="Kuo A."/>
            <person name="Mondo S."/>
            <person name="Pangilinan J."/>
            <person name="Riley R."/>
            <person name="LaButti K."/>
            <person name="Andreopoulos B."/>
            <person name="Lipzen A."/>
            <person name="Chen C."/>
            <person name="Yan M."/>
            <person name="Daum C."/>
            <person name="Ng V."/>
            <person name="Clum A."/>
            <person name="Steindorff A."/>
            <person name="Ohm R.A."/>
            <person name="Martin F."/>
            <person name="Silar P."/>
            <person name="Natvig D.O."/>
            <person name="Lalanne C."/>
            <person name="Gautier V."/>
            <person name="Ament-Velasquez S.L."/>
            <person name="Kruys A."/>
            <person name="Hutchinson M.I."/>
            <person name="Powell A.J."/>
            <person name="Barry K."/>
            <person name="Miller A.N."/>
            <person name="Grigoriev I.V."/>
            <person name="Debuchy R."/>
            <person name="Gladieux P."/>
            <person name="Hiltunen Thoren M."/>
            <person name="Johannesson H."/>
        </authorList>
    </citation>
    <scope>NUCLEOTIDE SEQUENCE</scope>
    <source>
        <strain evidence="8">PSN324</strain>
    </source>
</reference>
<dbReference type="GO" id="GO:0004386">
    <property type="term" value="F:helicase activity"/>
    <property type="evidence" value="ECO:0007669"/>
    <property type="project" value="UniProtKB-KW"/>
</dbReference>
<evidence type="ECO:0000256" key="1">
    <source>
        <dbReference type="ARBA" id="ARBA00022741"/>
    </source>
</evidence>
<dbReference type="GO" id="GO:0005634">
    <property type="term" value="C:nucleus"/>
    <property type="evidence" value="ECO:0007669"/>
    <property type="project" value="TreeGrafter"/>
</dbReference>
<dbReference type="GO" id="GO:0016787">
    <property type="term" value="F:hydrolase activity"/>
    <property type="evidence" value="ECO:0007669"/>
    <property type="project" value="UniProtKB-KW"/>
</dbReference>
<dbReference type="SUPFAM" id="SSF52540">
    <property type="entry name" value="P-loop containing nucleoside triphosphate hydrolases"/>
    <property type="match status" value="2"/>
</dbReference>
<sequence>MLDDLPVTSIPTAAVIDGSSLVRAHIGDDGATVRRSLDDACVGQLEKTIIECFSRLIEQENISIQLMLKAVSNLGGRGKGPARVVAHVAAILYGPEDSADCVGSFLDGIKLYLQDPFLCEQNVPYKNPHCLLSIQGGLRMTFDLPEPGAAARAALSMADHLKALETGDDFPEWTQKPSGLKAHVNLQKHTKPGALSWVRHHGKRRLTGGAGSWPDIVLTTYGTVQREYKNRRKGPGPLFCQQWLRIIIDEAHIIRNKTSTSSAICSLDAISRWAVTGTPIQNSLADLSGLLRFLRFRPYDDPRVLDDDIFSYLRDPKTSVGEGAQLPKLQEGTRRLQALCRPIMIRRSKTVISLPKRLNLIKTVDFSREEEWEYRKIEIAASTAHENPTRPEFGTSTIWNKLQLISKLRIFCNLGREPCLTSLIGAEPSLRLTQGVSQDPREAIISSQIALGGTCCVQCQGIIDASETPIGDNQSPLAYYSTCELVFCKSCAGLCNYETASHCKCDSRTGRCSLRTLRLEYGRGVEIMQPTLQVPKSQRHRSSKVCALVEEVMMALPEKSVVFSFWKEPLTAVGNALQAEGVRFVRVDGSLSSAERDANLAGFQSDNSIKVILMTVLCGGVGIDLTAASRVHLLEPQWNPATEEQAIARVHRLGQQREVVTIRYLVGNSIEESVASVSGRKEILAGLLPGDSHNVEPKELTTSLAVPFGTPSPLSDPAMSDCSSDYTK</sequence>
<dbReference type="SMART" id="SM00490">
    <property type="entry name" value="HELICc"/>
    <property type="match status" value="1"/>
</dbReference>
<dbReference type="PROSITE" id="PS51194">
    <property type="entry name" value="HELICASE_CTER"/>
    <property type="match status" value="1"/>
</dbReference>
<reference evidence="8" key="2">
    <citation type="submission" date="2023-06" db="EMBL/GenBank/DDBJ databases">
        <authorList>
            <consortium name="Lawrence Berkeley National Laboratory"/>
            <person name="Mondo S.J."/>
            <person name="Hensen N."/>
            <person name="Bonometti L."/>
            <person name="Westerberg I."/>
            <person name="Brannstrom I.O."/>
            <person name="Guillou S."/>
            <person name="Cros-Aarteil S."/>
            <person name="Calhoun S."/>
            <person name="Haridas S."/>
            <person name="Kuo A."/>
            <person name="Pangilinan J."/>
            <person name="Riley R."/>
            <person name="Labutti K."/>
            <person name="Andreopoulos B."/>
            <person name="Lipzen A."/>
            <person name="Chen C."/>
            <person name="Yanf M."/>
            <person name="Daum C."/>
            <person name="Ng V."/>
            <person name="Clum A."/>
            <person name="Steindorff A."/>
            <person name="Ohm R."/>
            <person name="Martin F."/>
            <person name="Silar P."/>
            <person name="Natvig D."/>
            <person name="Lalanne C."/>
            <person name="Gautier V."/>
            <person name="Ament-Velasquez S.L."/>
            <person name="Kruys A."/>
            <person name="Hutchinson M.I."/>
            <person name="Powell A.J."/>
            <person name="Barry K."/>
            <person name="Miller A.N."/>
            <person name="Grigoriev I.V."/>
            <person name="Debuchy R."/>
            <person name="Gladieux P."/>
            <person name="Thoren M.H."/>
            <person name="Johannesson H."/>
        </authorList>
    </citation>
    <scope>NUCLEOTIDE SEQUENCE</scope>
    <source>
        <strain evidence="8">PSN324</strain>
    </source>
</reference>
<dbReference type="GO" id="GO:0008094">
    <property type="term" value="F:ATP-dependent activity, acting on DNA"/>
    <property type="evidence" value="ECO:0007669"/>
    <property type="project" value="TreeGrafter"/>
</dbReference>
<keyword evidence="9" id="KW-1185">Reference proteome</keyword>
<protein>
    <submittedName>
        <fullName evidence="8">P-loop containing nucleoside triphosphate hydrolase protein</fullName>
    </submittedName>
</protein>
<evidence type="ECO:0000256" key="5">
    <source>
        <dbReference type="SAM" id="MobiDB-lite"/>
    </source>
</evidence>
<proteinExistence type="predicted"/>
<evidence type="ECO:0000259" key="6">
    <source>
        <dbReference type="PROSITE" id="PS51192"/>
    </source>
</evidence>